<dbReference type="OMA" id="SIRHYHD"/>
<proteinExistence type="predicted"/>
<dbReference type="HOGENOM" id="CLU_1384568_0_0_1"/>
<sequence length="239" mass="25833">MPDRKQPIRSGKAPAAGTPNNGFTTERSVDGERRSIRHYHDGRVSQRESPVPGPVRKLTQSRLTSRTNSPSISTVLKTHDGRLSQRDSPVPGPVSKLTQSKLASRTDSTSTSTSTVPNAKAAPKPKEPEYQSPTTDEIEKLAGAVTNLFHPERTKPFDKPPPEPESPQSWSSDSSYGMITPPFPVASPTPEDSPELMSTEVFPLPVAASSSTSDEDANLISAQWEQIGGKNRGDSDIHN</sequence>
<gene>
    <name evidence="2" type="ORF">PITC_010870</name>
</gene>
<feature type="compositionally biased region" description="Low complexity" evidence="1">
    <location>
        <begin position="166"/>
        <end position="175"/>
    </location>
</feature>
<accession>A0A0A2L5J5</accession>
<feature type="compositionally biased region" description="Polar residues" evidence="1">
    <location>
        <begin position="58"/>
        <end position="76"/>
    </location>
</feature>
<feature type="region of interest" description="Disordered" evidence="1">
    <location>
        <begin position="1"/>
        <end position="239"/>
    </location>
</feature>
<organism evidence="2 3">
    <name type="scientific">Penicillium italicum</name>
    <name type="common">Blue mold</name>
    <dbReference type="NCBI Taxonomy" id="40296"/>
    <lineage>
        <taxon>Eukaryota</taxon>
        <taxon>Fungi</taxon>
        <taxon>Dikarya</taxon>
        <taxon>Ascomycota</taxon>
        <taxon>Pezizomycotina</taxon>
        <taxon>Eurotiomycetes</taxon>
        <taxon>Eurotiomycetidae</taxon>
        <taxon>Eurotiales</taxon>
        <taxon>Aspergillaceae</taxon>
        <taxon>Penicillium</taxon>
    </lineage>
</organism>
<feature type="compositionally biased region" description="Low complexity" evidence="1">
    <location>
        <begin position="105"/>
        <end position="122"/>
    </location>
</feature>
<dbReference type="AlphaFoldDB" id="A0A0A2L5J5"/>
<dbReference type="OrthoDB" id="4332220at2759"/>
<reference evidence="2 3" key="1">
    <citation type="journal article" date="2015" name="Mol. Plant Microbe Interact.">
        <title>Genome, transcriptome, and functional analyses of Penicillium expansum provide new insights into secondary metabolism and pathogenicity.</title>
        <authorList>
            <person name="Ballester A.R."/>
            <person name="Marcet-Houben M."/>
            <person name="Levin E."/>
            <person name="Sela N."/>
            <person name="Selma-Lazaro C."/>
            <person name="Carmona L."/>
            <person name="Wisniewski M."/>
            <person name="Droby S."/>
            <person name="Gonzalez-Candelas L."/>
            <person name="Gabaldon T."/>
        </authorList>
    </citation>
    <scope>NUCLEOTIDE SEQUENCE [LARGE SCALE GENOMIC DNA]</scope>
    <source>
        <strain evidence="2 3">PHI-1</strain>
    </source>
</reference>
<protein>
    <submittedName>
        <fullName evidence="2">Uncharacterized protein</fullName>
    </submittedName>
</protein>
<comment type="caution">
    <text evidence="2">The sequence shown here is derived from an EMBL/GenBank/DDBJ whole genome shotgun (WGS) entry which is preliminary data.</text>
</comment>
<dbReference type="EMBL" id="JQGA01000482">
    <property type="protein sequence ID" value="KGO75234.1"/>
    <property type="molecule type" value="Genomic_DNA"/>
</dbReference>
<dbReference type="PhylomeDB" id="A0A0A2L5J5"/>
<evidence type="ECO:0000313" key="2">
    <source>
        <dbReference type="EMBL" id="KGO75234.1"/>
    </source>
</evidence>
<dbReference type="Proteomes" id="UP000030104">
    <property type="component" value="Unassembled WGS sequence"/>
</dbReference>
<evidence type="ECO:0000256" key="1">
    <source>
        <dbReference type="SAM" id="MobiDB-lite"/>
    </source>
</evidence>
<evidence type="ECO:0000313" key="3">
    <source>
        <dbReference type="Proteomes" id="UP000030104"/>
    </source>
</evidence>
<feature type="compositionally biased region" description="Basic and acidic residues" evidence="1">
    <location>
        <begin position="150"/>
        <end position="162"/>
    </location>
</feature>
<name>A0A0A2L5J5_PENIT</name>
<feature type="compositionally biased region" description="Basic and acidic residues" evidence="1">
    <location>
        <begin position="27"/>
        <end position="46"/>
    </location>
</feature>
<keyword evidence="3" id="KW-1185">Reference proteome</keyword>